<dbReference type="PANTHER" id="PTHR47780:SF1">
    <property type="entry name" value="PROTEIN SET DOMAIN GROUP 41"/>
    <property type="match status" value="1"/>
</dbReference>
<evidence type="ECO:0000313" key="2">
    <source>
        <dbReference type="Proteomes" id="UP000250235"/>
    </source>
</evidence>
<name>A0A2Z7A8J3_9LAMI</name>
<gene>
    <name evidence="1" type="ORF">F511_36820</name>
</gene>
<sequence length="94" mass="10281">MYKTSAAYSLLVAGVSDHLFMFESSLVASVTNFWTATGESLLSLSGLKWCDSSLRTDPVKLDIKSLFSIECSDCSLSGVSELSSENSQDHTIWF</sequence>
<dbReference type="PANTHER" id="PTHR47780">
    <property type="entry name" value="PROTEIN SET DOMAIN GROUP 41"/>
    <property type="match status" value="1"/>
</dbReference>
<proteinExistence type="predicted"/>
<dbReference type="Proteomes" id="UP000250235">
    <property type="component" value="Unassembled WGS sequence"/>
</dbReference>
<protein>
    <submittedName>
        <fullName evidence="1">Uncharacterized protein</fullName>
    </submittedName>
</protein>
<dbReference type="AlphaFoldDB" id="A0A2Z7A8J3"/>
<dbReference type="EMBL" id="KV017601">
    <property type="protein sequence ID" value="KZV17980.1"/>
    <property type="molecule type" value="Genomic_DNA"/>
</dbReference>
<keyword evidence="2" id="KW-1185">Reference proteome</keyword>
<dbReference type="OrthoDB" id="1679668at2759"/>
<evidence type="ECO:0000313" key="1">
    <source>
        <dbReference type="EMBL" id="KZV17980.1"/>
    </source>
</evidence>
<reference evidence="1 2" key="1">
    <citation type="journal article" date="2015" name="Proc. Natl. Acad. Sci. U.S.A.">
        <title>The resurrection genome of Boea hygrometrica: A blueprint for survival of dehydration.</title>
        <authorList>
            <person name="Xiao L."/>
            <person name="Yang G."/>
            <person name="Zhang L."/>
            <person name="Yang X."/>
            <person name="Zhao S."/>
            <person name="Ji Z."/>
            <person name="Zhou Q."/>
            <person name="Hu M."/>
            <person name="Wang Y."/>
            <person name="Chen M."/>
            <person name="Xu Y."/>
            <person name="Jin H."/>
            <person name="Xiao X."/>
            <person name="Hu G."/>
            <person name="Bao F."/>
            <person name="Hu Y."/>
            <person name="Wan P."/>
            <person name="Li L."/>
            <person name="Deng X."/>
            <person name="Kuang T."/>
            <person name="Xiang C."/>
            <person name="Zhu J.K."/>
            <person name="Oliver M.J."/>
            <person name="He Y."/>
        </authorList>
    </citation>
    <scope>NUCLEOTIDE SEQUENCE [LARGE SCALE GENOMIC DNA]</scope>
    <source>
        <strain evidence="2">cv. XS01</strain>
    </source>
</reference>
<organism evidence="1 2">
    <name type="scientific">Dorcoceras hygrometricum</name>
    <dbReference type="NCBI Taxonomy" id="472368"/>
    <lineage>
        <taxon>Eukaryota</taxon>
        <taxon>Viridiplantae</taxon>
        <taxon>Streptophyta</taxon>
        <taxon>Embryophyta</taxon>
        <taxon>Tracheophyta</taxon>
        <taxon>Spermatophyta</taxon>
        <taxon>Magnoliopsida</taxon>
        <taxon>eudicotyledons</taxon>
        <taxon>Gunneridae</taxon>
        <taxon>Pentapetalae</taxon>
        <taxon>asterids</taxon>
        <taxon>lamiids</taxon>
        <taxon>Lamiales</taxon>
        <taxon>Gesneriaceae</taxon>
        <taxon>Didymocarpoideae</taxon>
        <taxon>Trichosporeae</taxon>
        <taxon>Loxocarpinae</taxon>
        <taxon>Dorcoceras</taxon>
    </lineage>
</organism>
<accession>A0A2Z7A8J3</accession>